<proteinExistence type="predicted"/>
<evidence type="ECO:0000313" key="5">
    <source>
        <dbReference type="Proteomes" id="UP000471633"/>
    </source>
</evidence>
<keyword evidence="1" id="KW-0479">Metal-binding</keyword>
<keyword evidence="1" id="KW-0862">Zinc</keyword>
<dbReference type="CTD" id="24595773"/>
<evidence type="ECO:0000313" key="4">
    <source>
        <dbReference type="EMBL" id="KGB40084.1"/>
    </source>
</evidence>
<dbReference type="InterPro" id="IPR052579">
    <property type="entry name" value="Zinc_finger_SWIM"/>
</dbReference>
<gene>
    <name evidence="3" type="primary">ZSWIM3_3</name>
    <name evidence="3" type="ORF">MS3_00005231</name>
    <name evidence="4" type="ORF">MS3_08544</name>
</gene>
<evidence type="ECO:0000256" key="1">
    <source>
        <dbReference type="PROSITE-ProRule" id="PRU00325"/>
    </source>
</evidence>
<sequence>MGSEGFLGFGLNEEDDKLLKQLLECDCGMKTILAFVSSRLLRPLTSWEIKILRNQVFPGSKKLSDVLDEIRKDSIVFVEQCDGEITQVSLSHYEQIELYKRFPEVLSFSVTYNACLVGFTIFQVAVTDGLLCTRPIMFSLHSSEQTEDLCVLLKHFREIFKDVSSTLTVAVDCPVSKPELVQEFFPTSRIVLSSSYVRKVFKKKFKSPVANKIFAGLTSTLCPNKFKSDLQNMKKLDSKVYDYVIQHWIPIKEMWVPAFLQNVVTLGTKVNGVVKCVHPHIREALKENDSLKDCLMALHKEVRKYCNLLENETSFRLLKHKRFNVDEKLHEFLNQLTDYASDKTYNDIVRESDITIEQVEDDCVFCSDDGNSYRVDRNNGVCSCSLNSVELIPCRHLMKVHFSIGLHTGTPCRYPRWLRSHNLQPLSTASTRDKRIDVNSAMAMVIRKLKMLQDQCSPTVVFETVNRINAIIGKSTTENLCISPTLSDSF</sequence>
<dbReference type="InterPro" id="IPR007527">
    <property type="entry name" value="Znf_SWIM"/>
</dbReference>
<name>A0A095A3C4_SCHHA</name>
<accession>A0A095A3C4</accession>
<dbReference type="PANTHER" id="PTHR31569">
    <property type="entry name" value="SWIM-TYPE DOMAIN-CONTAINING PROTEIN"/>
    <property type="match status" value="1"/>
</dbReference>
<dbReference type="PANTHER" id="PTHR31569:SF4">
    <property type="entry name" value="SWIM-TYPE DOMAIN-CONTAINING PROTEIN"/>
    <property type="match status" value="1"/>
</dbReference>
<dbReference type="AlphaFoldDB" id="A0A095A3C4"/>
<reference evidence="3" key="3">
    <citation type="submission" date="2021-06" db="EMBL/GenBank/DDBJ databases">
        <title>Chromosome-level genome assembly for S. haematobium.</title>
        <authorList>
            <person name="Stroehlein A.J."/>
        </authorList>
    </citation>
    <scope>NUCLEOTIDE SEQUENCE</scope>
</reference>
<protein>
    <submittedName>
        <fullName evidence="4">Zinc finger SWIM domain-containing protein 3</fullName>
    </submittedName>
    <submittedName>
        <fullName evidence="3">Zinc finger, SWIM-type containing 3, variant 2</fullName>
    </submittedName>
</protein>
<dbReference type="Proteomes" id="UP000471633">
    <property type="component" value="Unassembled WGS sequence"/>
</dbReference>
<keyword evidence="5" id="KW-1185">Reference proteome</keyword>
<evidence type="ECO:0000313" key="3">
    <source>
        <dbReference type="EMBL" id="KAH9594301.1"/>
    </source>
</evidence>
<reference evidence="4" key="1">
    <citation type="journal article" date="2012" name="Nat. Genet.">
        <title>Whole-genome sequence of Schistosoma haematobium.</title>
        <authorList>
            <person name="Young N.D."/>
            <person name="Jex A.R."/>
            <person name="Li B."/>
            <person name="Liu S."/>
            <person name="Yang L."/>
            <person name="Xiong Z."/>
            <person name="Li Y."/>
            <person name="Cantacessi C."/>
            <person name="Hall R.S."/>
            <person name="Xu X."/>
            <person name="Chen F."/>
            <person name="Wu X."/>
            <person name="Zerlotini A."/>
            <person name="Oliveira G."/>
            <person name="Hofmann A."/>
            <person name="Zhang G."/>
            <person name="Fang X."/>
            <person name="Kang Y."/>
            <person name="Campbell B.E."/>
            <person name="Loukas A."/>
            <person name="Ranganathan S."/>
            <person name="Rollinson D."/>
            <person name="Rinaldi G."/>
            <person name="Brindley P.J."/>
            <person name="Yang H."/>
            <person name="Wang J."/>
            <person name="Wang J."/>
            <person name="Gasser R.B."/>
        </authorList>
    </citation>
    <scope>NUCLEOTIDE SEQUENCE [LARGE SCALE GENOMIC DNA]</scope>
</reference>
<keyword evidence="1" id="KW-0863">Zinc-finger</keyword>
<dbReference type="STRING" id="6185.A0A095A3C4"/>
<dbReference type="InterPro" id="IPR048324">
    <property type="entry name" value="ZSWIM1-3_RNaseH-like"/>
</dbReference>
<dbReference type="GeneID" id="24595773"/>
<feature type="non-terminal residue" evidence="4">
    <location>
        <position position="490"/>
    </location>
</feature>
<dbReference type="RefSeq" id="XP_051073438.1">
    <property type="nucleotide sequence ID" value="XM_051213258.1"/>
</dbReference>
<dbReference type="GO" id="GO:0008270">
    <property type="term" value="F:zinc ion binding"/>
    <property type="evidence" value="ECO:0007669"/>
    <property type="project" value="UniProtKB-KW"/>
</dbReference>
<reference evidence="3" key="4">
    <citation type="journal article" date="2022" name="PLoS Pathog.">
        <title>Chromosome-level genome of Schistosoma haematobium underpins genome-wide explorations of molecular variation.</title>
        <authorList>
            <person name="Stroehlein A.J."/>
            <person name="Korhonen P.K."/>
            <person name="Lee V.V."/>
            <person name="Ralph S.A."/>
            <person name="Mentink-Kane M."/>
            <person name="You H."/>
            <person name="McManus D.P."/>
            <person name="Tchuente L.T."/>
            <person name="Stothard J.R."/>
            <person name="Kaur P."/>
            <person name="Dudchenko O."/>
            <person name="Aiden E.L."/>
            <person name="Yang B."/>
            <person name="Yang H."/>
            <person name="Emery A.M."/>
            <person name="Webster B.L."/>
            <person name="Brindley P.J."/>
            <person name="Rollinson D."/>
            <person name="Chang B.C.H."/>
            <person name="Gasser R.B."/>
            <person name="Young N.D."/>
        </authorList>
    </citation>
    <scope>NUCLEOTIDE SEQUENCE</scope>
</reference>
<dbReference type="PROSITE" id="PS50966">
    <property type="entry name" value="ZF_SWIM"/>
    <property type="match status" value="1"/>
</dbReference>
<feature type="domain" description="SWIM-type" evidence="2">
    <location>
        <begin position="373"/>
        <end position="405"/>
    </location>
</feature>
<dbReference type="EMBL" id="AMPZ03000001">
    <property type="protein sequence ID" value="KAH9594301.1"/>
    <property type="molecule type" value="Genomic_DNA"/>
</dbReference>
<evidence type="ECO:0000259" key="2">
    <source>
        <dbReference type="PROSITE" id="PS50966"/>
    </source>
</evidence>
<organism evidence="4">
    <name type="scientific">Schistosoma haematobium</name>
    <name type="common">Blood fluke</name>
    <dbReference type="NCBI Taxonomy" id="6185"/>
    <lineage>
        <taxon>Eukaryota</taxon>
        <taxon>Metazoa</taxon>
        <taxon>Spiralia</taxon>
        <taxon>Lophotrochozoa</taxon>
        <taxon>Platyhelminthes</taxon>
        <taxon>Trematoda</taxon>
        <taxon>Digenea</taxon>
        <taxon>Strigeidida</taxon>
        <taxon>Schistosomatoidea</taxon>
        <taxon>Schistosomatidae</taxon>
        <taxon>Schistosoma</taxon>
    </lineage>
</organism>
<dbReference type="Pfam" id="PF21056">
    <property type="entry name" value="ZSWIM1-3_RNaseH-like"/>
    <property type="match status" value="1"/>
</dbReference>
<dbReference type="EMBL" id="KL251364">
    <property type="protein sequence ID" value="KGB40084.1"/>
    <property type="molecule type" value="Genomic_DNA"/>
</dbReference>
<reference evidence="3" key="2">
    <citation type="journal article" date="2019" name="Gigascience">
        <title>High-quality Schistosoma haematobium genome achieved by single-molecule and long-range sequencing.</title>
        <authorList>
            <person name="Stroehlein A.J."/>
            <person name="Korhonen P.K."/>
            <person name="Chong T.M."/>
            <person name="Lim Y.L."/>
            <person name="Chan K.G."/>
            <person name="Webster B."/>
            <person name="Rollinson D."/>
            <person name="Brindley P.J."/>
            <person name="Gasser R.B."/>
            <person name="Young N.D."/>
        </authorList>
    </citation>
    <scope>NUCLEOTIDE SEQUENCE</scope>
</reference>